<dbReference type="Pfam" id="PF04055">
    <property type="entry name" value="Radical_SAM"/>
    <property type="match status" value="1"/>
</dbReference>
<proteinExistence type="predicted"/>
<evidence type="ECO:0000313" key="6">
    <source>
        <dbReference type="EMBL" id="SVA24033.1"/>
    </source>
</evidence>
<dbReference type="InterPro" id="IPR050377">
    <property type="entry name" value="Radical_SAM_PqqE_MftC-like"/>
</dbReference>
<evidence type="ECO:0000256" key="1">
    <source>
        <dbReference type="ARBA" id="ARBA00022691"/>
    </source>
</evidence>
<dbReference type="AlphaFoldDB" id="A0A381UBQ0"/>
<evidence type="ECO:0000256" key="2">
    <source>
        <dbReference type="ARBA" id="ARBA00022723"/>
    </source>
</evidence>
<gene>
    <name evidence="6" type="ORF">METZ01_LOCUS76887</name>
</gene>
<dbReference type="PANTHER" id="PTHR11228:SF7">
    <property type="entry name" value="PQQA PEPTIDE CYCLASE"/>
    <property type="match status" value="1"/>
</dbReference>
<evidence type="ECO:0000259" key="5">
    <source>
        <dbReference type="Pfam" id="PF04055"/>
    </source>
</evidence>
<evidence type="ECO:0000256" key="4">
    <source>
        <dbReference type="ARBA" id="ARBA00023014"/>
    </source>
</evidence>
<keyword evidence="3" id="KW-0408">Iron</keyword>
<dbReference type="CDD" id="cd01335">
    <property type="entry name" value="Radical_SAM"/>
    <property type="match status" value="1"/>
</dbReference>
<dbReference type="InterPro" id="IPR013785">
    <property type="entry name" value="Aldolase_TIM"/>
</dbReference>
<dbReference type="SUPFAM" id="SSF102114">
    <property type="entry name" value="Radical SAM enzymes"/>
    <property type="match status" value="1"/>
</dbReference>
<dbReference type="InterPro" id="IPR058240">
    <property type="entry name" value="rSAM_sf"/>
</dbReference>
<name>A0A381UBQ0_9ZZZZ</name>
<dbReference type="GO" id="GO:0046872">
    <property type="term" value="F:metal ion binding"/>
    <property type="evidence" value="ECO:0007669"/>
    <property type="project" value="UniProtKB-KW"/>
</dbReference>
<dbReference type="EMBL" id="UINC01005863">
    <property type="protein sequence ID" value="SVA24033.1"/>
    <property type="molecule type" value="Genomic_DNA"/>
</dbReference>
<reference evidence="6" key="1">
    <citation type="submission" date="2018-05" db="EMBL/GenBank/DDBJ databases">
        <authorList>
            <person name="Lanie J.A."/>
            <person name="Ng W.-L."/>
            <person name="Kazmierczak K.M."/>
            <person name="Andrzejewski T.M."/>
            <person name="Davidsen T.M."/>
            <person name="Wayne K.J."/>
            <person name="Tettelin H."/>
            <person name="Glass J.I."/>
            <person name="Rusch D."/>
            <person name="Podicherti R."/>
            <person name="Tsui H.-C.T."/>
            <person name="Winkler M.E."/>
        </authorList>
    </citation>
    <scope>NUCLEOTIDE SEQUENCE</scope>
</reference>
<protein>
    <recommendedName>
        <fullName evidence="5">Radical SAM core domain-containing protein</fullName>
    </recommendedName>
</protein>
<dbReference type="Gene3D" id="3.20.20.70">
    <property type="entry name" value="Aldolase class I"/>
    <property type="match status" value="1"/>
</dbReference>
<organism evidence="6">
    <name type="scientific">marine metagenome</name>
    <dbReference type="NCBI Taxonomy" id="408172"/>
    <lineage>
        <taxon>unclassified sequences</taxon>
        <taxon>metagenomes</taxon>
        <taxon>ecological metagenomes</taxon>
    </lineage>
</organism>
<sequence length="253" mass="29071">MVSPHTNIKTLKKAVDELAKIENVRISLTGGEPFIHPDITALLDYARPKVTWINVTTNGTRTKNFYVDMLQKYLDHIVFSLHFEYNWERILETIISVYNTSKNKMVLVHVMMLNHRLNDVVDACRRLSNAGIPYALRPIRWTEAHDIFEDLERYSKEELDFLKTENHNPPVNTLIDGKVECNVNDLLINKTNKFKGWSCTAGLESLMVNWDGDVHRATCRVGGSLGNIYKGTFKRPTENIICTRDWCTCAADI</sequence>
<dbReference type="InterPro" id="IPR007197">
    <property type="entry name" value="rSAM"/>
</dbReference>
<accession>A0A381UBQ0</accession>
<feature type="domain" description="Radical SAM core" evidence="5">
    <location>
        <begin position="9"/>
        <end position="133"/>
    </location>
</feature>
<dbReference type="GO" id="GO:0003824">
    <property type="term" value="F:catalytic activity"/>
    <property type="evidence" value="ECO:0007669"/>
    <property type="project" value="InterPro"/>
</dbReference>
<keyword evidence="4" id="KW-0411">Iron-sulfur</keyword>
<evidence type="ECO:0000256" key="3">
    <source>
        <dbReference type="ARBA" id="ARBA00023004"/>
    </source>
</evidence>
<keyword evidence="2" id="KW-0479">Metal-binding</keyword>
<feature type="non-terminal residue" evidence="6">
    <location>
        <position position="1"/>
    </location>
</feature>
<dbReference type="PANTHER" id="PTHR11228">
    <property type="entry name" value="RADICAL SAM DOMAIN PROTEIN"/>
    <property type="match status" value="1"/>
</dbReference>
<keyword evidence="1" id="KW-0949">S-adenosyl-L-methionine</keyword>
<feature type="non-terminal residue" evidence="6">
    <location>
        <position position="253"/>
    </location>
</feature>
<dbReference type="GO" id="GO:0051536">
    <property type="term" value="F:iron-sulfur cluster binding"/>
    <property type="evidence" value="ECO:0007669"/>
    <property type="project" value="UniProtKB-KW"/>
</dbReference>